<feature type="compositionally biased region" description="Pro residues" evidence="1">
    <location>
        <begin position="76"/>
        <end position="90"/>
    </location>
</feature>
<organism evidence="2 3">
    <name type="scientific">Polyrhizophydium stewartii</name>
    <dbReference type="NCBI Taxonomy" id="2732419"/>
    <lineage>
        <taxon>Eukaryota</taxon>
        <taxon>Fungi</taxon>
        <taxon>Fungi incertae sedis</taxon>
        <taxon>Chytridiomycota</taxon>
        <taxon>Chytridiomycota incertae sedis</taxon>
        <taxon>Chytridiomycetes</taxon>
        <taxon>Rhizophydiales</taxon>
        <taxon>Rhizophydiales incertae sedis</taxon>
        <taxon>Polyrhizophydium</taxon>
    </lineage>
</organism>
<feature type="region of interest" description="Disordered" evidence="1">
    <location>
        <begin position="235"/>
        <end position="254"/>
    </location>
</feature>
<evidence type="ECO:0008006" key="4">
    <source>
        <dbReference type="Google" id="ProtNLM"/>
    </source>
</evidence>
<sequence>MLDRAASALMGCPCVHCTLGAHHHADAPRPAAPPAFDGPAPPPARAAYGSLHTQMPQQQRRLSHEGNAVFSELRGVPPPLTSPLSLPPASPLGTNRPRQPEAPSAPTPKRLRSAASALAVYTGVAPHQDTSSPDASAGSSAASAAAAAAARAAEPSRTPLPAMSIAAITAYDAASHPAPRTSTTAPPMHQWLPAGPAEPALANAFPSTTMAPPDARASGRLLPDARIGATAHPTSALAPAPQHHPTPSASQHRPSRIAWLDLRSTPGFQKRLPMPAHVFMPVPDPETDPDLQSLIRAYASAQALAGNDVLRSGPVTMRAPFLLTTEAVLPPKHIMAGHGPSAAMHPGSKGLGSAAAPALAAESASAQTSTDTFTAAMLVRANAANRDPAGTILGTTHSGHLVTSFRFTPAVPGAVPVDCVFKPSFVYDNNIENETRVLAYTNSRPQLAGSVVVRMLFSGFSTALPPMARRRSRNVELCRVLILERHGSVRIPLSSVTPGPRAITVNPPASWSAAACSAVRAAYHTLWQEGVLHVSVAERNVLFAHTDDASVRLCDFEQAKLRSDMHPTEWEHAVAHERMLVSDMLMRASGAAAAR</sequence>
<accession>A0ABR4N5N6</accession>
<feature type="region of interest" description="Disordered" evidence="1">
    <location>
        <begin position="24"/>
        <end position="56"/>
    </location>
</feature>
<comment type="caution">
    <text evidence="2">The sequence shown here is derived from an EMBL/GenBank/DDBJ whole genome shotgun (WGS) entry which is preliminary data.</text>
</comment>
<reference evidence="2 3" key="1">
    <citation type="submission" date="2023-09" db="EMBL/GenBank/DDBJ databases">
        <title>Pangenome analysis of Batrachochytrium dendrobatidis and related Chytrids.</title>
        <authorList>
            <person name="Yacoub M.N."/>
            <person name="Stajich J.E."/>
            <person name="James T.Y."/>
        </authorList>
    </citation>
    <scope>NUCLEOTIDE SEQUENCE [LARGE SCALE GENOMIC DNA]</scope>
    <source>
        <strain evidence="2 3">JEL0888</strain>
    </source>
</reference>
<protein>
    <recommendedName>
        <fullName evidence="4">Non-specific serine/threonine protein kinase</fullName>
    </recommendedName>
</protein>
<evidence type="ECO:0000313" key="2">
    <source>
        <dbReference type="EMBL" id="KAL2914837.1"/>
    </source>
</evidence>
<evidence type="ECO:0000313" key="3">
    <source>
        <dbReference type="Proteomes" id="UP001527925"/>
    </source>
</evidence>
<gene>
    <name evidence="2" type="ORF">HK105_205579</name>
</gene>
<feature type="region of interest" description="Disordered" evidence="1">
    <location>
        <begin position="72"/>
        <end position="110"/>
    </location>
</feature>
<proteinExistence type="predicted"/>
<name>A0ABR4N5N6_9FUNG</name>
<dbReference type="EMBL" id="JADGIZ020000029">
    <property type="protein sequence ID" value="KAL2914837.1"/>
    <property type="molecule type" value="Genomic_DNA"/>
</dbReference>
<evidence type="ECO:0000256" key="1">
    <source>
        <dbReference type="SAM" id="MobiDB-lite"/>
    </source>
</evidence>
<keyword evidence="3" id="KW-1185">Reference proteome</keyword>
<dbReference type="Proteomes" id="UP001527925">
    <property type="component" value="Unassembled WGS sequence"/>
</dbReference>